<dbReference type="InterPro" id="IPR023286">
    <property type="entry name" value="ABATE_dom_sf"/>
</dbReference>
<accession>A0A5R9BAH4</accession>
<dbReference type="Pfam" id="PF07336">
    <property type="entry name" value="ABATE"/>
    <property type="match status" value="1"/>
</dbReference>
<sequence>METDELKPAPQPLQLVQQFLNTRSLMRNFDLLDTPLSFAIWCEEVAGMPLEQMPEDRELRRYKSLREALRAVLLAHISGSPAEKASAAQALNRVTGPDLLQASFNELAEPKVSARADTEPSLEGRLMEAAVDAHYKQTWARLKVCANEDCRWSFFDSSKNRSATWCDMAICGSRAKMRLYRQRHNSS</sequence>
<reference evidence="2 3" key="1">
    <citation type="submission" date="2019-05" db="EMBL/GenBank/DDBJ databases">
        <title>Nesterenkonia sp. GY074 isolated from the Southern Atlantic Ocean.</title>
        <authorList>
            <person name="Zhang G."/>
        </authorList>
    </citation>
    <scope>NUCLEOTIDE SEQUENCE [LARGE SCALE GENOMIC DNA]</scope>
    <source>
        <strain evidence="2 3">GY074</strain>
    </source>
</reference>
<name>A0A5R9BAH4_9MICC</name>
<dbReference type="RefSeq" id="WP_138253091.1">
    <property type="nucleotide sequence ID" value="NZ_VAVZ01000020.1"/>
</dbReference>
<dbReference type="AlphaFoldDB" id="A0A5R9BAH4"/>
<dbReference type="Pfam" id="PF11706">
    <property type="entry name" value="zf-CGNR"/>
    <property type="match status" value="1"/>
</dbReference>
<feature type="domain" description="Zinc finger CGNR" evidence="1">
    <location>
        <begin position="141"/>
        <end position="184"/>
    </location>
</feature>
<evidence type="ECO:0000313" key="2">
    <source>
        <dbReference type="EMBL" id="TLP96990.1"/>
    </source>
</evidence>
<organism evidence="2 3">
    <name type="scientific">Nesterenkonia salmonea</name>
    <dbReference type="NCBI Taxonomy" id="1804987"/>
    <lineage>
        <taxon>Bacteria</taxon>
        <taxon>Bacillati</taxon>
        <taxon>Actinomycetota</taxon>
        <taxon>Actinomycetes</taxon>
        <taxon>Micrococcales</taxon>
        <taxon>Micrococcaceae</taxon>
        <taxon>Nesterenkonia</taxon>
    </lineage>
</organism>
<protein>
    <recommendedName>
        <fullName evidence="1">Zinc finger CGNR domain-containing protein</fullName>
    </recommendedName>
</protein>
<dbReference type="PANTHER" id="PTHR35525:SF3">
    <property type="entry name" value="BLL6575 PROTEIN"/>
    <property type="match status" value="1"/>
</dbReference>
<dbReference type="InterPro" id="IPR010852">
    <property type="entry name" value="ABATE"/>
</dbReference>
<dbReference type="OrthoDB" id="123307at2"/>
<keyword evidence="3" id="KW-1185">Reference proteome</keyword>
<gene>
    <name evidence="2" type="ORF">FEF26_08385</name>
</gene>
<dbReference type="InterPro" id="IPR021005">
    <property type="entry name" value="Znf_CGNR"/>
</dbReference>
<evidence type="ECO:0000313" key="3">
    <source>
        <dbReference type="Proteomes" id="UP000310458"/>
    </source>
</evidence>
<proteinExistence type="predicted"/>
<dbReference type="SUPFAM" id="SSF160904">
    <property type="entry name" value="Jann2411-like"/>
    <property type="match status" value="1"/>
</dbReference>
<evidence type="ECO:0000259" key="1">
    <source>
        <dbReference type="Pfam" id="PF11706"/>
    </source>
</evidence>
<dbReference type="EMBL" id="VAVZ01000020">
    <property type="protein sequence ID" value="TLP96990.1"/>
    <property type="molecule type" value="Genomic_DNA"/>
</dbReference>
<dbReference type="Gene3D" id="1.10.3300.10">
    <property type="entry name" value="Jann2411-like domain"/>
    <property type="match status" value="1"/>
</dbReference>
<dbReference type="PANTHER" id="PTHR35525">
    <property type="entry name" value="BLL6575 PROTEIN"/>
    <property type="match status" value="1"/>
</dbReference>
<comment type="caution">
    <text evidence="2">The sequence shown here is derived from an EMBL/GenBank/DDBJ whole genome shotgun (WGS) entry which is preliminary data.</text>
</comment>
<dbReference type="Proteomes" id="UP000310458">
    <property type="component" value="Unassembled WGS sequence"/>
</dbReference>